<keyword evidence="4" id="KW-1185">Reference proteome</keyword>
<reference evidence="3" key="1">
    <citation type="submission" date="2021-10" db="EMBL/GenBank/DDBJ databases">
        <title>Streptomyces nigrumlapis sp.nov.,an antimicrobial producing actinobacterium isolated from Black Gobi rocks.</title>
        <authorList>
            <person name="Wen Y."/>
            <person name="Zhang W."/>
            <person name="Liu X.G."/>
        </authorList>
    </citation>
    <scope>NUCLEOTIDE SEQUENCE</scope>
    <source>
        <strain evidence="3">ST13-2-2</strain>
    </source>
</reference>
<protein>
    <recommendedName>
        <fullName evidence="5">Small secreted domain DUF320</fullName>
    </recommendedName>
</protein>
<evidence type="ECO:0008006" key="5">
    <source>
        <dbReference type="Google" id="ProtNLM"/>
    </source>
</evidence>
<sequence length="92" mass="9025">MRKLQKAAFVGAVLGSVGSLGAGTALAHGEAGAHDTDIGQSTHCRTHDMNIDILGAVGALNGTLGNAANGEGSPGAQPANMGSKMSCDNNAH</sequence>
<proteinExistence type="predicted"/>
<evidence type="ECO:0000313" key="4">
    <source>
        <dbReference type="Proteomes" id="UP000830115"/>
    </source>
</evidence>
<evidence type="ECO:0000256" key="2">
    <source>
        <dbReference type="SAM" id="SignalP"/>
    </source>
</evidence>
<accession>A0ABY4MCJ8</accession>
<evidence type="ECO:0000313" key="3">
    <source>
        <dbReference type="EMBL" id="UQA95042.1"/>
    </source>
</evidence>
<feature type="chain" id="PRO_5046721679" description="Small secreted domain DUF320" evidence="2">
    <location>
        <begin position="28"/>
        <end position="92"/>
    </location>
</feature>
<name>A0ABY4MCJ8_9ACTN</name>
<dbReference type="Proteomes" id="UP000830115">
    <property type="component" value="Chromosome"/>
</dbReference>
<dbReference type="RefSeq" id="WP_248865897.1">
    <property type="nucleotide sequence ID" value="NZ_CP086322.1"/>
</dbReference>
<evidence type="ECO:0000256" key="1">
    <source>
        <dbReference type="SAM" id="MobiDB-lite"/>
    </source>
</evidence>
<keyword evidence="2" id="KW-0732">Signal</keyword>
<feature type="region of interest" description="Disordered" evidence="1">
    <location>
        <begin position="65"/>
        <end position="92"/>
    </location>
</feature>
<dbReference type="EMBL" id="CP086322">
    <property type="protein sequence ID" value="UQA95042.1"/>
    <property type="molecule type" value="Genomic_DNA"/>
</dbReference>
<feature type="signal peptide" evidence="2">
    <location>
        <begin position="1"/>
        <end position="27"/>
    </location>
</feature>
<gene>
    <name evidence="3" type="ORF">K9S39_27140</name>
</gene>
<organism evidence="3 4">
    <name type="scientific">Streptomyces halobius</name>
    <dbReference type="NCBI Taxonomy" id="2879846"/>
    <lineage>
        <taxon>Bacteria</taxon>
        <taxon>Bacillati</taxon>
        <taxon>Actinomycetota</taxon>
        <taxon>Actinomycetes</taxon>
        <taxon>Kitasatosporales</taxon>
        <taxon>Streptomycetaceae</taxon>
        <taxon>Streptomyces</taxon>
    </lineage>
</organism>